<dbReference type="PANTHER" id="PTHR33221">
    <property type="entry name" value="WINGED HELIX-TURN-HELIX TRANSCRIPTIONAL REGULATOR, RRF2 FAMILY"/>
    <property type="match status" value="1"/>
</dbReference>
<reference evidence="1 2" key="1">
    <citation type="submission" date="2015-12" db="EMBL/GenBank/DDBJ databases">
        <title>Genome sequence of the marine Rhodobacteraceae strain O3.65, Candidatus Tritonibacter horizontis.</title>
        <authorList>
            <person name="Poehlein A."/>
            <person name="Giebel H.A."/>
            <person name="Voget S."/>
            <person name="Brinkhoff T."/>
        </authorList>
    </citation>
    <scope>NUCLEOTIDE SEQUENCE [LARGE SCALE GENOMIC DNA]</scope>
    <source>
        <strain evidence="1 2">O3.65</strain>
    </source>
</reference>
<dbReference type="Gene3D" id="1.10.10.10">
    <property type="entry name" value="Winged helix-like DNA-binding domain superfamily/Winged helix DNA-binding domain"/>
    <property type="match status" value="1"/>
</dbReference>
<dbReference type="EMBL" id="LPUY01000012">
    <property type="protein sequence ID" value="KUP94626.1"/>
    <property type="molecule type" value="Genomic_DNA"/>
</dbReference>
<dbReference type="Proteomes" id="UP000068382">
    <property type="component" value="Unassembled WGS sequence"/>
</dbReference>
<dbReference type="PROSITE" id="PS51197">
    <property type="entry name" value="HTH_RRF2_2"/>
    <property type="match status" value="1"/>
</dbReference>
<dbReference type="InterPro" id="IPR000944">
    <property type="entry name" value="Tscrpt_reg_Rrf2"/>
</dbReference>
<dbReference type="AlphaFoldDB" id="A0A132C289"/>
<organism evidence="1 2">
    <name type="scientific">Tritonibacter horizontis</name>
    <dbReference type="NCBI Taxonomy" id="1768241"/>
    <lineage>
        <taxon>Bacteria</taxon>
        <taxon>Pseudomonadati</taxon>
        <taxon>Pseudomonadota</taxon>
        <taxon>Alphaproteobacteria</taxon>
        <taxon>Rhodobacterales</taxon>
        <taxon>Paracoccaceae</taxon>
        <taxon>Tritonibacter</taxon>
    </lineage>
</organism>
<evidence type="ECO:0000313" key="1">
    <source>
        <dbReference type="EMBL" id="KUP94626.1"/>
    </source>
</evidence>
<accession>A0A132C289</accession>
<comment type="caution">
    <text evidence="1">The sequence shown here is derived from an EMBL/GenBank/DDBJ whole genome shotgun (WGS) entry which is preliminary data.</text>
</comment>
<dbReference type="PANTHER" id="PTHR33221:SF15">
    <property type="entry name" value="HTH-TYPE TRANSCRIPTIONAL REGULATOR YWGB-RELATED"/>
    <property type="match status" value="1"/>
</dbReference>
<dbReference type="GO" id="GO:0005829">
    <property type="term" value="C:cytosol"/>
    <property type="evidence" value="ECO:0007669"/>
    <property type="project" value="TreeGrafter"/>
</dbReference>
<name>A0A132C289_9RHOB</name>
<sequence>MRTDSRLPRVLHALLHLAEMDRPATSEEIAGMLETNATVVRRTLAGLRNAGLLSSTKGHGGGWSLSRPLEDISLLDLYRALGSPELFAISPDEGQPSCLLARAANSATNDALHAARQVFEARLTAFTVAEIVRT</sequence>
<keyword evidence="2" id="KW-1185">Reference proteome</keyword>
<gene>
    <name evidence="1" type="primary">ywnA</name>
    <name evidence="1" type="ORF">TRIHO_05520</name>
</gene>
<dbReference type="InterPro" id="IPR036390">
    <property type="entry name" value="WH_DNA-bd_sf"/>
</dbReference>
<evidence type="ECO:0000313" key="2">
    <source>
        <dbReference type="Proteomes" id="UP000068382"/>
    </source>
</evidence>
<dbReference type="OrthoDB" id="9800506at2"/>
<dbReference type="RefSeq" id="WP_068240199.1">
    <property type="nucleotide sequence ID" value="NZ_LPUY01000012.1"/>
</dbReference>
<dbReference type="SUPFAM" id="SSF46785">
    <property type="entry name" value="Winged helix' DNA-binding domain"/>
    <property type="match status" value="1"/>
</dbReference>
<dbReference type="Pfam" id="PF02082">
    <property type="entry name" value="Rrf2"/>
    <property type="match status" value="1"/>
</dbReference>
<proteinExistence type="predicted"/>
<dbReference type="PATRIC" id="fig|1768241.3.peg.561"/>
<protein>
    <submittedName>
        <fullName evidence="1">Putative HTH-type transcriptional regulator YwnA</fullName>
    </submittedName>
</protein>
<dbReference type="InterPro" id="IPR036388">
    <property type="entry name" value="WH-like_DNA-bd_sf"/>
</dbReference>
<dbReference type="GO" id="GO:0003700">
    <property type="term" value="F:DNA-binding transcription factor activity"/>
    <property type="evidence" value="ECO:0007669"/>
    <property type="project" value="TreeGrafter"/>
</dbReference>